<evidence type="ECO:0000313" key="2">
    <source>
        <dbReference type="EMBL" id="SCW66875.1"/>
    </source>
</evidence>
<evidence type="ECO:0000313" key="3">
    <source>
        <dbReference type="Proteomes" id="UP000242418"/>
    </source>
</evidence>
<protein>
    <submittedName>
        <fullName evidence="2">Uncharacterized protein</fullName>
    </submittedName>
</protein>
<accession>A0AB37Z906</accession>
<feature type="transmembrane region" description="Helical" evidence="1">
    <location>
        <begin position="64"/>
        <end position="84"/>
    </location>
</feature>
<keyword evidence="1" id="KW-1133">Transmembrane helix</keyword>
<reference evidence="2 3" key="1">
    <citation type="submission" date="2016-10" db="EMBL/GenBank/DDBJ databases">
        <authorList>
            <person name="Varghese N."/>
            <person name="Submissions S."/>
        </authorList>
    </citation>
    <scope>NUCLEOTIDE SEQUENCE [LARGE SCALE GENOMIC DNA]</scope>
    <source>
        <strain evidence="2 3">DSM 17833</strain>
    </source>
</reference>
<evidence type="ECO:0000256" key="1">
    <source>
        <dbReference type="SAM" id="Phobius"/>
    </source>
</evidence>
<dbReference type="Proteomes" id="UP000242418">
    <property type="component" value="Unassembled WGS sequence"/>
</dbReference>
<dbReference type="AlphaFoldDB" id="A0AB37Z906"/>
<dbReference type="RefSeq" id="WP_090253039.1">
    <property type="nucleotide sequence ID" value="NZ_FMTL01000002.1"/>
</dbReference>
<comment type="caution">
    <text evidence="2">The sequence shown here is derived from an EMBL/GenBank/DDBJ whole genome shotgun (WGS) entry which is preliminary data.</text>
</comment>
<proteinExistence type="predicted"/>
<name>A0AB37Z906_9PSED</name>
<organism evidence="2 3">
    <name type="scientific">Pseudomonas peli</name>
    <dbReference type="NCBI Taxonomy" id="592361"/>
    <lineage>
        <taxon>Bacteria</taxon>
        <taxon>Pseudomonadati</taxon>
        <taxon>Pseudomonadota</taxon>
        <taxon>Gammaproteobacteria</taxon>
        <taxon>Pseudomonadales</taxon>
        <taxon>Pseudomonadaceae</taxon>
        <taxon>Pseudomonas</taxon>
    </lineage>
</organism>
<gene>
    <name evidence="2" type="ORF">SAMN05216370_2651</name>
</gene>
<keyword evidence="3" id="KW-1185">Reference proteome</keyword>
<keyword evidence="1" id="KW-0472">Membrane</keyword>
<keyword evidence="1" id="KW-0812">Transmembrane</keyword>
<sequence>MSQLPEPVLQAIQRGDHDQAIRMLSLNQGISPEAAQEQINTYLEENPPIRLRGAGIVGLSRTNALIWLGLIALMVVVYLVLASYRAH</sequence>
<dbReference type="EMBL" id="FMTL01000002">
    <property type="protein sequence ID" value="SCW66875.1"/>
    <property type="molecule type" value="Genomic_DNA"/>
</dbReference>